<gene>
    <name evidence="2" type="ORF">METZ01_LOCUS165188</name>
</gene>
<keyword evidence="1" id="KW-0472">Membrane</keyword>
<organism evidence="2">
    <name type="scientific">marine metagenome</name>
    <dbReference type="NCBI Taxonomy" id="408172"/>
    <lineage>
        <taxon>unclassified sequences</taxon>
        <taxon>metagenomes</taxon>
        <taxon>ecological metagenomes</taxon>
    </lineage>
</organism>
<proteinExistence type="predicted"/>
<keyword evidence="1" id="KW-1133">Transmembrane helix</keyword>
<reference evidence="2" key="1">
    <citation type="submission" date="2018-05" db="EMBL/GenBank/DDBJ databases">
        <authorList>
            <person name="Lanie J.A."/>
            <person name="Ng W.-L."/>
            <person name="Kazmierczak K.M."/>
            <person name="Andrzejewski T.M."/>
            <person name="Davidsen T.M."/>
            <person name="Wayne K.J."/>
            <person name="Tettelin H."/>
            <person name="Glass J.I."/>
            <person name="Rusch D."/>
            <person name="Podicherti R."/>
            <person name="Tsui H.-C.T."/>
            <person name="Winkler M.E."/>
        </authorList>
    </citation>
    <scope>NUCLEOTIDE SEQUENCE</scope>
</reference>
<protein>
    <submittedName>
        <fullName evidence="2">Uncharacterized protein</fullName>
    </submittedName>
</protein>
<sequence>MIIGIFYIVIVLYVIAISYFHFKYPEMRWDWNKISTDKISFPQSFI</sequence>
<accession>A0A382BFA2</accession>
<evidence type="ECO:0000313" key="2">
    <source>
        <dbReference type="EMBL" id="SVB12334.1"/>
    </source>
</evidence>
<name>A0A382BFA2_9ZZZZ</name>
<dbReference type="EMBL" id="UINC01029502">
    <property type="protein sequence ID" value="SVB12334.1"/>
    <property type="molecule type" value="Genomic_DNA"/>
</dbReference>
<feature type="non-terminal residue" evidence="2">
    <location>
        <position position="46"/>
    </location>
</feature>
<evidence type="ECO:0000256" key="1">
    <source>
        <dbReference type="SAM" id="Phobius"/>
    </source>
</evidence>
<feature type="transmembrane region" description="Helical" evidence="1">
    <location>
        <begin position="6"/>
        <end position="22"/>
    </location>
</feature>
<keyword evidence="1" id="KW-0812">Transmembrane</keyword>
<dbReference type="AlphaFoldDB" id="A0A382BFA2"/>